<protein>
    <recommendedName>
        <fullName evidence="1">protein-tyrosine-phosphatase</fullName>
        <ecNumber evidence="1">3.1.3.48</ecNumber>
    </recommendedName>
</protein>
<keyword evidence="3" id="KW-0904">Protein phosphatase</keyword>
<evidence type="ECO:0000256" key="1">
    <source>
        <dbReference type="ARBA" id="ARBA00013064"/>
    </source>
</evidence>
<dbReference type="InterPro" id="IPR000387">
    <property type="entry name" value="Tyr_Pase_dom"/>
</dbReference>
<dbReference type="Gene3D" id="3.90.190.10">
    <property type="entry name" value="Protein tyrosine phosphatase superfamily"/>
    <property type="match status" value="1"/>
</dbReference>
<feature type="region of interest" description="Disordered" evidence="5">
    <location>
        <begin position="579"/>
        <end position="609"/>
    </location>
</feature>
<dbReference type="SMART" id="SM00194">
    <property type="entry name" value="PTPc"/>
    <property type="match status" value="1"/>
</dbReference>
<evidence type="ECO:0000256" key="4">
    <source>
        <dbReference type="ARBA" id="ARBA00034734"/>
    </source>
</evidence>
<sequence length="609" mass="68219">MTVANNLEGIKEEKIPSLSRESRQRARQVCWAHPTSHNLEAWCKDVNFLLAFQNLQLQHCHRSLFLSRGMSRCKEYLKGFLAQVEAKAGQEKGQLAEEFQEIKARTLAFRQQQAISTEAGCNKENIKKNRYKDILPYDQTRVVVNLLAEECQADYINASFIQGVDNKRCYIATQGPLAHTVLDFWRMIWQYKVKVIVMACREVEMGKKKCERYWPSSEEALHFGPFSVAQVKEQELNPDVILRVLTLAFQQEERVISHFQYVAWPDRGIPDTYGYFLNMIEQVRFKQGEDTVPICVHCSAGCGRTGVICTLEYVRQLLLKERISPYFSIFDIVLEMRKQRPAIVQTQEQYEFVYRAVTEMFRDALDISCPNYENLKENRLPLYDDALSLRQPAAPLLKRSSILRSISVPADPTPAPLPEQPRKLIKNMGDTYAVVNKLRRNGAGASSASPASEDKSIGEAQLYTAVKPRNSTVADFPSIDPSAFVGVQASHSLPGSPVHRASSNTACENARLSSSLTGESNSGVTSSPSHTNGLGKTLLRNLMPPAFISSSGKKVSSSSRTVPVQTYEDVADTPVRTCPNTAGSSAMGFNIRIGKPKGPRDPPAEWSRV</sequence>
<dbReference type="InterPro" id="IPR047170">
    <property type="entry name" value="PTN12/18/22"/>
</dbReference>
<dbReference type="Pfam" id="PF00102">
    <property type="entry name" value="Y_phosphatase"/>
    <property type="match status" value="1"/>
</dbReference>
<evidence type="ECO:0000259" key="7">
    <source>
        <dbReference type="PROSITE" id="PS50056"/>
    </source>
</evidence>
<dbReference type="InterPro" id="IPR000242">
    <property type="entry name" value="PTP_cat"/>
</dbReference>
<comment type="similarity">
    <text evidence="4">Belongs to the protein-tyrosine phosphatase family. Non-receptor class 4 subfamily.</text>
</comment>
<evidence type="ECO:0000256" key="2">
    <source>
        <dbReference type="ARBA" id="ARBA00022801"/>
    </source>
</evidence>
<feature type="compositionally biased region" description="Polar residues" evidence="5">
    <location>
        <begin position="501"/>
        <end position="534"/>
    </location>
</feature>
<feature type="compositionally biased region" description="Basic and acidic residues" evidence="5">
    <location>
        <begin position="598"/>
        <end position="609"/>
    </location>
</feature>
<dbReference type="SMART" id="SM00404">
    <property type="entry name" value="PTPc_motif"/>
    <property type="match status" value="1"/>
</dbReference>
<dbReference type="InterPro" id="IPR029021">
    <property type="entry name" value="Prot-tyrosine_phosphatase-like"/>
</dbReference>
<evidence type="ECO:0000259" key="6">
    <source>
        <dbReference type="PROSITE" id="PS50055"/>
    </source>
</evidence>
<keyword evidence="2" id="KW-0378">Hydrolase</keyword>
<dbReference type="PANTHER" id="PTHR45983">
    <property type="entry name" value="TYROSINE PHOSPHATSE N18, PUTATIVE-RELATED"/>
    <property type="match status" value="1"/>
</dbReference>
<evidence type="ECO:0000256" key="5">
    <source>
        <dbReference type="SAM" id="MobiDB-lite"/>
    </source>
</evidence>
<dbReference type="PANTHER" id="PTHR45983:SF4">
    <property type="entry name" value="TYROSINE-PROTEIN PHOSPHATASE NON-RECEPTOR TYPE 18"/>
    <property type="match status" value="1"/>
</dbReference>
<feature type="domain" description="Tyrosine-protein phosphatase" evidence="6">
    <location>
        <begin position="95"/>
        <end position="360"/>
    </location>
</feature>
<feature type="domain" description="Tyrosine specific protein phosphatases" evidence="7">
    <location>
        <begin position="274"/>
        <end position="351"/>
    </location>
</feature>
<organism evidence="8 9">
    <name type="scientific">Pantherophis guttatus</name>
    <name type="common">Corn snake</name>
    <name type="synonym">Elaphe guttata</name>
    <dbReference type="NCBI Taxonomy" id="94885"/>
    <lineage>
        <taxon>Eukaryota</taxon>
        <taxon>Metazoa</taxon>
        <taxon>Chordata</taxon>
        <taxon>Craniata</taxon>
        <taxon>Vertebrata</taxon>
        <taxon>Euteleostomi</taxon>
        <taxon>Lepidosauria</taxon>
        <taxon>Squamata</taxon>
        <taxon>Bifurcata</taxon>
        <taxon>Unidentata</taxon>
        <taxon>Episquamata</taxon>
        <taxon>Toxicofera</taxon>
        <taxon>Serpentes</taxon>
        <taxon>Colubroidea</taxon>
        <taxon>Colubridae</taxon>
        <taxon>Colubrinae</taxon>
        <taxon>Pantherophis</taxon>
    </lineage>
</organism>
<dbReference type="PROSITE" id="PS50055">
    <property type="entry name" value="TYR_PHOSPHATASE_PTP"/>
    <property type="match status" value="1"/>
</dbReference>
<accession>A0ABM3YTL3</accession>
<evidence type="ECO:0000313" key="9">
    <source>
        <dbReference type="RefSeq" id="XP_060539455.1"/>
    </source>
</evidence>
<dbReference type="Proteomes" id="UP001652622">
    <property type="component" value="Unplaced"/>
</dbReference>
<dbReference type="InterPro" id="IPR016130">
    <property type="entry name" value="Tyr_Pase_AS"/>
</dbReference>
<proteinExistence type="inferred from homology"/>
<dbReference type="InterPro" id="IPR003595">
    <property type="entry name" value="Tyr_Pase_cat"/>
</dbReference>
<reference evidence="9" key="1">
    <citation type="submission" date="2025-08" db="UniProtKB">
        <authorList>
            <consortium name="RefSeq"/>
        </authorList>
    </citation>
    <scope>IDENTIFICATION</scope>
    <source>
        <tissue evidence="9">Blood</tissue>
    </source>
</reference>
<feature type="region of interest" description="Disordered" evidence="5">
    <location>
        <begin position="491"/>
        <end position="534"/>
    </location>
</feature>
<dbReference type="PRINTS" id="PR00700">
    <property type="entry name" value="PRTYPHPHTASE"/>
</dbReference>
<dbReference type="PROSITE" id="PS50056">
    <property type="entry name" value="TYR_PHOSPHATASE_2"/>
    <property type="match status" value="1"/>
</dbReference>
<gene>
    <name evidence="9" type="primary">PTPN18</name>
</gene>
<dbReference type="SUPFAM" id="SSF52799">
    <property type="entry name" value="(Phosphotyrosine protein) phosphatases II"/>
    <property type="match status" value="1"/>
</dbReference>
<dbReference type="PROSITE" id="PS00383">
    <property type="entry name" value="TYR_PHOSPHATASE_1"/>
    <property type="match status" value="1"/>
</dbReference>
<dbReference type="GeneID" id="117675374"/>
<evidence type="ECO:0000256" key="3">
    <source>
        <dbReference type="ARBA" id="ARBA00022912"/>
    </source>
</evidence>
<evidence type="ECO:0000313" key="8">
    <source>
        <dbReference type="Proteomes" id="UP001652622"/>
    </source>
</evidence>
<dbReference type="RefSeq" id="XP_060539455.1">
    <property type="nucleotide sequence ID" value="XM_060683472.1"/>
</dbReference>
<keyword evidence="8" id="KW-1185">Reference proteome</keyword>
<name>A0ABM3YTL3_PANGU</name>
<dbReference type="EC" id="3.1.3.48" evidence="1"/>